<dbReference type="Proteomes" id="UP000051952">
    <property type="component" value="Unassembled WGS sequence"/>
</dbReference>
<dbReference type="PANTHER" id="PTHR47326:SF1">
    <property type="entry name" value="HTH PSQ-TYPE DOMAIN-CONTAINING PROTEIN"/>
    <property type="match status" value="1"/>
</dbReference>
<dbReference type="AlphaFoldDB" id="A0A0S4IR31"/>
<dbReference type="InterPro" id="IPR038717">
    <property type="entry name" value="Tc1-like_DDE_dom"/>
</dbReference>
<dbReference type="OMA" id="CAHIVRE"/>
<reference evidence="3" key="1">
    <citation type="submission" date="2015-09" db="EMBL/GenBank/DDBJ databases">
        <authorList>
            <consortium name="Pathogen Informatics"/>
        </authorList>
    </citation>
    <scope>NUCLEOTIDE SEQUENCE [LARGE SCALE GENOMIC DNA]</scope>
    <source>
        <strain evidence="3">Lake Konstanz</strain>
    </source>
</reference>
<feature type="domain" description="Tc1-like transposase DDE" evidence="1">
    <location>
        <begin position="190"/>
        <end position="329"/>
    </location>
</feature>
<dbReference type="VEuPathDB" id="TriTrypDB:BSAL_61060c"/>
<dbReference type="EMBL" id="CYKH01000287">
    <property type="protein sequence ID" value="CUF28797.1"/>
    <property type="molecule type" value="Genomic_DNA"/>
</dbReference>
<evidence type="ECO:0000313" key="3">
    <source>
        <dbReference type="Proteomes" id="UP000051952"/>
    </source>
</evidence>
<proteinExistence type="predicted"/>
<name>A0A0S4IR31_BODSA</name>
<dbReference type="InterPro" id="IPR036397">
    <property type="entry name" value="RNaseH_sf"/>
</dbReference>
<gene>
    <name evidence="2" type="ORF">BSAL_61060c</name>
</gene>
<dbReference type="OrthoDB" id="4843387at2759"/>
<evidence type="ECO:0000313" key="2">
    <source>
        <dbReference type="EMBL" id="CUF28797.1"/>
    </source>
</evidence>
<dbReference type="Gene3D" id="3.30.420.10">
    <property type="entry name" value="Ribonuclease H-like superfamily/Ribonuclease H"/>
    <property type="match status" value="1"/>
</dbReference>
<evidence type="ECO:0000259" key="1">
    <source>
        <dbReference type="Pfam" id="PF13358"/>
    </source>
</evidence>
<organism evidence="2 3">
    <name type="scientific">Bodo saltans</name>
    <name type="common">Flagellated protozoan</name>
    <dbReference type="NCBI Taxonomy" id="75058"/>
    <lineage>
        <taxon>Eukaryota</taxon>
        <taxon>Discoba</taxon>
        <taxon>Euglenozoa</taxon>
        <taxon>Kinetoplastea</taxon>
        <taxon>Metakinetoplastina</taxon>
        <taxon>Eubodonida</taxon>
        <taxon>Bodonidae</taxon>
        <taxon>Bodo</taxon>
    </lineage>
</organism>
<dbReference type="PANTHER" id="PTHR47326">
    <property type="entry name" value="TRANSPOSABLE ELEMENT TC3 TRANSPOSASE-LIKE PROTEIN"/>
    <property type="match status" value="1"/>
</dbReference>
<protein>
    <recommendedName>
        <fullName evidence="1">Tc1-like transposase DDE domain-containing protein</fullName>
    </recommendedName>
</protein>
<dbReference type="GO" id="GO:0003676">
    <property type="term" value="F:nucleic acid binding"/>
    <property type="evidence" value="ECO:0007669"/>
    <property type="project" value="InterPro"/>
</dbReference>
<accession>A0A0S4IR31</accession>
<keyword evidence="3" id="KW-1185">Reference proteome</keyword>
<dbReference type="Pfam" id="PF13358">
    <property type="entry name" value="DDE_3"/>
    <property type="match status" value="1"/>
</dbReference>
<sequence>MRAVASCKGLIDDAAWASIRAYATEGYTFEAIRRFLKCSWHSVQQALANDIRPSLRARRVPPQTVCHKAIARRRRLVRQLITKTVTCIGKKVLKARGRPRKDGVPRKTTTVTRKVLKLKYPSPQAVARALKVMEVPASRSTVRRDLAVLGFRKYRRPVLPRLSKADTEKRLKFSKASLCKSLKWFAHLAFSDEKWFDSNDHGNIFQYIRPEDKALKLLPREREQGAAKVFVWGVIAVGLRFIRFVKLRPGHGMDATDYIEQCIKPYLRLPRAKKVTLMQDGARCHWTPAVKQTLGDAGVSILEGWPAHSPDLNPIEHVWSMLQKAVSDRGPWGAEQLQEFVASEFDSITIGVIDGLVLSFWDRVTQCVARKGAAVGK</sequence>